<comment type="caution">
    <text evidence="3">The sequence shown here is derived from an EMBL/GenBank/DDBJ whole genome shotgun (WGS) entry which is preliminary data.</text>
</comment>
<keyword evidence="3" id="KW-0378">Hydrolase</keyword>
<accession>A0A931GMJ7</accession>
<dbReference type="GO" id="GO:0006508">
    <property type="term" value="P:proteolysis"/>
    <property type="evidence" value="ECO:0007669"/>
    <property type="project" value="UniProtKB-KW"/>
</dbReference>
<reference evidence="3" key="1">
    <citation type="submission" date="2020-11" db="EMBL/GenBank/DDBJ databases">
        <title>Sequencing the genomes of 1000 actinobacteria strains.</title>
        <authorList>
            <person name="Klenk H.-P."/>
        </authorList>
    </citation>
    <scope>NUCLEOTIDE SEQUENCE</scope>
    <source>
        <strain evidence="3">DSM 43175</strain>
    </source>
</reference>
<keyword evidence="3" id="KW-0547">Nucleotide-binding</keyword>
<evidence type="ECO:0000256" key="1">
    <source>
        <dbReference type="PROSITE-ProRule" id="PRU01251"/>
    </source>
</evidence>
<evidence type="ECO:0000313" key="3">
    <source>
        <dbReference type="EMBL" id="MBG6088566.1"/>
    </source>
</evidence>
<keyword evidence="1" id="KW-0677">Repeat</keyword>
<feature type="domain" description="Clp R" evidence="2">
    <location>
        <begin position="2"/>
        <end position="177"/>
    </location>
</feature>
<dbReference type="Pfam" id="PF02861">
    <property type="entry name" value="Clp_N"/>
    <property type="match status" value="2"/>
</dbReference>
<keyword evidence="4" id="KW-1185">Reference proteome</keyword>
<dbReference type="EMBL" id="JADOUA010000001">
    <property type="protein sequence ID" value="MBG6088566.1"/>
    <property type="molecule type" value="Genomic_DNA"/>
</dbReference>
<dbReference type="GO" id="GO:0008233">
    <property type="term" value="F:peptidase activity"/>
    <property type="evidence" value="ECO:0007669"/>
    <property type="project" value="UniProtKB-KW"/>
</dbReference>
<evidence type="ECO:0000313" key="4">
    <source>
        <dbReference type="Proteomes" id="UP000614047"/>
    </source>
</evidence>
<gene>
    <name evidence="3" type="ORF">IW256_002679</name>
</gene>
<dbReference type="GO" id="GO:0005524">
    <property type="term" value="F:ATP binding"/>
    <property type="evidence" value="ECO:0007669"/>
    <property type="project" value="UniProtKB-KW"/>
</dbReference>
<dbReference type="InterPro" id="IPR036628">
    <property type="entry name" value="Clp_N_dom_sf"/>
</dbReference>
<keyword evidence="3" id="KW-0645">Protease</keyword>
<organism evidence="3 4">
    <name type="scientific">Actinomadura viridis</name>
    <dbReference type="NCBI Taxonomy" id="58110"/>
    <lineage>
        <taxon>Bacteria</taxon>
        <taxon>Bacillati</taxon>
        <taxon>Actinomycetota</taxon>
        <taxon>Actinomycetes</taxon>
        <taxon>Streptosporangiales</taxon>
        <taxon>Thermomonosporaceae</taxon>
        <taxon>Actinomadura</taxon>
    </lineage>
</organism>
<dbReference type="PROSITE" id="PS51903">
    <property type="entry name" value="CLP_R"/>
    <property type="match status" value="1"/>
</dbReference>
<protein>
    <submittedName>
        <fullName evidence="3">ATP-dependent Clp protease ATP-binding subunit ClpA</fullName>
    </submittedName>
</protein>
<evidence type="ECO:0000259" key="2">
    <source>
        <dbReference type="PROSITE" id="PS51903"/>
    </source>
</evidence>
<dbReference type="Proteomes" id="UP000614047">
    <property type="component" value="Unassembled WGS sequence"/>
</dbReference>
<sequence>MFERFTKEARGAVIGAQQEARALSSRTIGTEHLLLALLDGEGPAAEALRGQGLRAGPLRATVARRSGTGDLDADALRTLGIDLDAVRRAAEDSFGEGALDAPAGRFRKGHIPFTAESKKALELSLRHAVRLKHQRLGTGHILLGVLHDGGSEAARVLGAEGVDLASVRAEVTRLLEAEAA</sequence>
<dbReference type="InterPro" id="IPR044217">
    <property type="entry name" value="CLPT1/2"/>
</dbReference>
<dbReference type="PANTHER" id="PTHR47016">
    <property type="entry name" value="ATP-DEPENDENT CLP PROTEASE ATP-BINDING SUBUNIT CLPT1, CHLOROPLASTIC"/>
    <property type="match status" value="1"/>
</dbReference>
<proteinExistence type="predicted"/>
<dbReference type="AlphaFoldDB" id="A0A931GMJ7"/>
<keyword evidence="3" id="KW-0067">ATP-binding</keyword>
<dbReference type="InterPro" id="IPR004176">
    <property type="entry name" value="Clp_R_N"/>
</dbReference>
<dbReference type="Gene3D" id="1.10.1780.10">
    <property type="entry name" value="Clp, N-terminal domain"/>
    <property type="match status" value="2"/>
</dbReference>
<dbReference type="PANTHER" id="PTHR47016:SF5">
    <property type="entry name" value="CLP DOMAIN SUPERFAMILY PROTEIN"/>
    <property type="match status" value="1"/>
</dbReference>
<name>A0A931GMJ7_9ACTN</name>
<dbReference type="RefSeq" id="WP_197011268.1">
    <property type="nucleotide sequence ID" value="NZ_BAABES010000005.1"/>
</dbReference>
<dbReference type="SUPFAM" id="SSF81923">
    <property type="entry name" value="Double Clp-N motif"/>
    <property type="match status" value="2"/>
</dbReference>